<dbReference type="OrthoDB" id="2020668at2759"/>
<feature type="coiled-coil region" evidence="1">
    <location>
        <begin position="681"/>
        <end position="824"/>
    </location>
</feature>
<organism evidence="5 6">
    <name type="scientific">Jatropha curcas</name>
    <name type="common">Barbados nut</name>
    <dbReference type="NCBI Taxonomy" id="180498"/>
    <lineage>
        <taxon>Eukaryota</taxon>
        <taxon>Viridiplantae</taxon>
        <taxon>Streptophyta</taxon>
        <taxon>Embryophyta</taxon>
        <taxon>Tracheophyta</taxon>
        <taxon>Spermatophyta</taxon>
        <taxon>Magnoliopsida</taxon>
        <taxon>eudicotyledons</taxon>
        <taxon>Gunneridae</taxon>
        <taxon>Pentapetalae</taxon>
        <taxon>rosids</taxon>
        <taxon>fabids</taxon>
        <taxon>Malpighiales</taxon>
        <taxon>Euphorbiaceae</taxon>
        <taxon>Crotonoideae</taxon>
        <taxon>Jatropheae</taxon>
        <taxon>Jatropha</taxon>
    </lineage>
</organism>
<accession>A0A067JRW7</accession>
<evidence type="ECO:0000256" key="2">
    <source>
        <dbReference type="SAM" id="MobiDB-lite"/>
    </source>
</evidence>
<reference evidence="5 6" key="1">
    <citation type="journal article" date="2014" name="PLoS ONE">
        <title>Global Analysis of Gene Expression Profiles in Physic Nut (Jatropha curcas L.) Seedlings Exposed to Salt Stress.</title>
        <authorList>
            <person name="Zhang L."/>
            <person name="Zhang C."/>
            <person name="Wu P."/>
            <person name="Chen Y."/>
            <person name="Li M."/>
            <person name="Jiang H."/>
            <person name="Wu G."/>
        </authorList>
    </citation>
    <scope>NUCLEOTIDE SEQUENCE [LARGE SCALE GENOMIC DNA]</scope>
    <source>
        <strain evidence="6">cv. GZQX0401</strain>
        <tissue evidence="5">Young leaves</tissue>
    </source>
</reference>
<feature type="domain" description="SLH" evidence="4">
    <location>
        <begin position="586"/>
        <end position="654"/>
    </location>
</feature>
<evidence type="ECO:0000259" key="4">
    <source>
        <dbReference type="PROSITE" id="PS51272"/>
    </source>
</evidence>
<feature type="compositionally biased region" description="Polar residues" evidence="2">
    <location>
        <begin position="294"/>
        <end position="306"/>
    </location>
</feature>
<keyword evidence="3" id="KW-1133">Transmembrane helix</keyword>
<gene>
    <name evidence="5" type="ORF">JCGZ_26095</name>
</gene>
<dbReference type="InterPro" id="IPR001119">
    <property type="entry name" value="SLH_dom"/>
</dbReference>
<dbReference type="PROSITE" id="PS51272">
    <property type="entry name" value="SLH"/>
    <property type="match status" value="1"/>
</dbReference>
<evidence type="ECO:0000256" key="3">
    <source>
        <dbReference type="SAM" id="Phobius"/>
    </source>
</evidence>
<keyword evidence="6" id="KW-1185">Reference proteome</keyword>
<feature type="region of interest" description="Disordered" evidence="2">
    <location>
        <begin position="139"/>
        <end position="194"/>
    </location>
</feature>
<proteinExistence type="predicted"/>
<evidence type="ECO:0000313" key="6">
    <source>
        <dbReference type="Proteomes" id="UP000027138"/>
    </source>
</evidence>
<dbReference type="STRING" id="180498.A0A067JRW7"/>
<protein>
    <recommendedName>
        <fullName evidence="4">SLH domain-containing protein</fullName>
    </recommendedName>
</protein>
<dbReference type="EMBL" id="KK915447">
    <property type="protein sequence ID" value="KDP22264.1"/>
    <property type="molecule type" value="Genomic_DNA"/>
</dbReference>
<evidence type="ECO:0000313" key="5">
    <source>
        <dbReference type="EMBL" id="KDP22264.1"/>
    </source>
</evidence>
<feature type="compositionally biased region" description="Polar residues" evidence="2">
    <location>
        <begin position="172"/>
        <end position="185"/>
    </location>
</feature>
<evidence type="ECO:0000256" key="1">
    <source>
        <dbReference type="SAM" id="Coils"/>
    </source>
</evidence>
<sequence>MASTCSPSSLQLRLALNFRRGSPAALIRARVRKLDTHVRSLFVAQIGNGGERYRDRIATGAAADNFAGWSESDEGDQSVESKSQRKQRLRGIVGAGVAGIILVAGLTFAALSLSKRNASGPKQQMESLTTQQEVSLLSADEDDKVQKNESEGSIVKQDDNNLEHKTGIDVDLSSSPEIQEASSENKVGDGNQIPSVDNAKFITGTSNTIDNDLVQEDLQYESAFVDKSDAPEITPNSTYLPDSVITDDSLAASMPKSISEIGQHLENGEPANLVTNPITGHQGGLLSSEEKETSNPSLEFSNSPVHESSEPVAVNISVTATVDTVLEPGIVSKDDMETITSLPTQENIDPSKLTRASIERNNSYLEGSYLNESGSSGTSVSASAYPFANEQDLVAKNGTNETGTFFVSPPFSGSFSSAGIPAPSAVSKALQFSPGKVLVPAVIDQAQGQALAALQVLKVIEADVQPSDLCTRREYARWLVAASSALSRNTLSKVYPAMYIENATELAFDDITHDDPDFSSIQGLAEAGLISSRLSSRDLLSSSDEDQGPFYFCPESPLSRQDLVSWKMALEQRQLPEADRKTLYQLSGFRDIDKINPDAWPALIADLSAGDHGIISLAFGCTRLFQPDKPVTKAQAAVALATGEASDIVNEELARIEAESMAENAVSAHNALVAQVEHDINASFEKELSMEREKINAVEKMAEEARLELEKLRAEREENNITLMKERAAIEAEMEVLSRLRSEVEEQLQSLLSNKVEMSFEKERISKLQKEAEKEKLEISRLQYELEVERKALSMARAWAEDEAKRAREHAKAIEEARDRWERHGIKVVVDSDLHEESSAGVTWVAAAKQFSIEGTASRAENLVDKLKLMANDLRGKSKEAIHKIVQRILVSVSILKEWASKLSTQAKELKDATVLKARGLMQELQHKASELNLAVQERTREPIQGLQQRTEELNVAVREGTKRVAGDWREGVEKFTQKFKS</sequence>
<name>A0A067JRW7_JATCU</name>
<feature type="compositionally biased region" description="Basic and acidic residues" evidence="2">
    <location>
        <begin position="144"/>
        <end position="168"/>
    </location>
</feature>
<keyword evidence="3" id="KW-0812">Transmembrane</keyword>
<dbReference type="PANTHER" id="PTHR33740">
    <property type="entry name" value="GPI-ANCHORED ADHESIN-LIKE PROTEIN"/>
    <property type="match status" value="1"/>
</dbReference>
<dbReference type="PANTHER" id="PTHR33740:SF3">
    <property type="entry name" value="GPI-ANCHORED ADHESIN-LIKE PROTEIN"/>
    <property type="match status" value="1"/>
</dbReference>
<keyword evidence="1" id="KW-0175">Coiled coil</keyword>
<feature type="region of interest" description="Disordered" evidence="2">
    <location>
        <begin position="283"/>
        <end position="306"/>
    </location>
</feature>
<dbReference type="AlphaFoldDB" id="A0A067JRW7"/>
<feature type="transmembrane region" description="Helical" evidence="3">
    <location>
        <begin position="92"/>
        <end position="113"/>
    </location>
</feature>
<dbReference type="Proteomes" id="UP000027138">
    <property type="component" value="Unassembled WGS sequence"/>
</dbReference>
<keyword evidence="3" id="KW-0472">Membrane</keyword>